<evidence type="ECO:0000259" key="1">
    <source>
        <dbReference type="Pfam" id="PF00903"/>
    </source>
</evidence>
<dbReference type="EMBL" id="CP001089">
    <property type="protein sequence ID" value="ACD95990.1"/>
    <property type="molecule type" value="Genomic_DNA"/>
</dbReference>
<dbReference type="InterPro" id="IPR029068">
    <property type="entry name" value="Glyas_Bleomycin-R_OHBP_Dase"/>
</dbReference>
<protein>
    <submittedName>
        <fullName evidence="2">Glyoxalase/bleomycin resistance protein/dioxygenase</fullName>
    </submittedName>
</protein>
<evidence type="ECO:0000313" key="3">
    <source>
        <dbReference type="Proteomes" id="UP000002420"/>
    </source>
</evidence>
<reference evidence="2 3" key="1">
    <citation type="submission" date="2008-05" db="EMBL/GenBank/DDBJ databases">
        <title>Complete sequence of chromosome of Geobacter lovleyi SZ.</title>
        <authorList>
            <consortium name="US DOE Joint Genome Institute"/>
            <person name="Lucas S."/>
            <person name="Copeland A."/>
            <person name="Lapidus A."/>
            <person name="Glavina del Rio T."/>
            <person name="Dalin E."/>
            <person name="Tice H."/>
            <person name="Bruce D."/>
            <person name="Goodwin L."/>
            <person name="Pitluck S."/>
            <person name="Chertkov O."/>
            <person name="Meincke L."/>
            <person name="Brettin T."/>
            <person name="Detter J.C."/>
            <person name="Han C."/>
            <person name="Tapia R."/>
            <person name="Kuske C.R."/>
            <person name="Schmutz J."/>
            <person name="Larimer F."/>
            <person name="Land M."/>
            <person name="Hauser L."/>
            <person name="Kyrpides N."/>
            <person name="Mikhailova N."/>
            <person name="Sung Y."/>
            <person name="Fletcher K.E."/>
            <person name="Ritalahti K.M."/>
            <person name="Loeffler F.E."/>
            <person name="Richardson P."/>
        </authorList>
    </citation>
    <scope>NUCLEOTIDE SEQUENCE [LARGE SCALE GENOMIC DNA]</scope>
    <source>
        <strain evidence="3">ATCC BAA-1151 / DSM 17278 / SZ</strain>
    </source>
</reference>
<dbReference type="SUPFAM" id="SSF54593">
    <property type="entry name" value="Glyoxalase/Bleomycin resistance protein/Dihydroxybiphenyl dioxygenase"/>
    <property type="match status" value="1"/>
</dbReference>
<dbReference type="InterPro" id="IPR004360">
    <property type="entry name" value="Glyas_Fos-R_dOase_dom"/>
</dbReference>
<name>B3E4Q4_TRIL1</name>
<dbReference type="AlphaFoldDB" id="B3E4Q4"/>
<dbReference type="Proteomes" id="UP000002420">
    <property type="component" value="Chromosome"/>
</dbReference>
<dbReference type="KEGG" id="glo:Glov_2274"/>
<feature type="domain" description="Glyoxalase/fosfomycin resistance/dioxygenase" evidence="1">
    <location>
        <begin position="11"/>
        <end position="131"/>
    </location>
</feature>
<accession>B3E4Q4</accession>
<dbReference type="Gene3D" id="3.10.180.10">
    <property type="entry name" value="2,3-Dihydroxybiphenyl 1,2-Dioxygenase, domain 1"/>
    <property type="match status" value="1"/>
</dbReference>
<dbReference type="HOGENOM" id="CLU_1862316_0_0_7"/>
<dbReference type="Pfam" id="PF00903">
    <property type="entry name" value="Glyoxalase"/>
    <property type="match status" value="1"/>
</dbReference>
<proteinExistence type="predicted"/>
<organism evidence="2 3">
    <name type="scientific">Trichlorobacter lovleyi (strain ATCC BAA-1151 / DSM 17278 / SZ)</name>
    <name type="common">Geobacter lovleyi</name>
    <dbReference type="NCBI Taxonomy" id="398767"/>
    <lineage>
        <taxon>Bacteria</taxon>
        <taxon>Pseudomonadati</taxon>
        <taxon>Thermodesulfobacteriota</taxon>
        <taxon>Desulfuromonadia</taxon>
        <taxon>Geobacterales</taxon>
        <taxon>Geobacteraceae</taxon>
        <taxon>Trichlorobacter</taxon>
    </lineage>
</organism>
<keyword evidence="3" id="KW-1185">Reference proteome</keyword>
<sequence>MVKAHRSEHSIQLAVTQLVVTEAFYAGILELPIRRSFSAPGAPEHLIVDMGGISLIFVEESDVIRTHPVLEHRFSMFPKGVGVTLHFEVRDIEGIRDAILEEDMEILYHLEEKPYGVKEMWCFDPDGYLVVLEEPTERRNKAGR</sequence>
<keyword evidence="2" id="KW-0560">Oxidoreductase</keyword>
<evidence type="ECO:0000313" key="2">
    <source>
        <dbReference type="EMBL" id="ACD95990.1"/>
    </source>
</evidence>
<keyword evidence="2" id="KW-0223">Dioxygenase</keyword>
<dbReference type="STRING" id="398767.Glov_2274"/>
<gene>
    <name evidence="2" type="ordered locus">Glov_2274</name>
</gene>
<dbReference type="GO" id="GO:0051213">
    <property type="term" value="F:dioxygenase activity"/>
    <property type="evidence" value="ECO:0007669"/>
    <property type="project" value="UniProtKB-KW"/>
</dbReference>
<dbReference type="OrthoDB" id="9793039at2"/>
<dbReference type="RefSeq" id="WP_012470324.1">
    <property type="nucleotide sequence ID" value="NC_010814.1"/>
</dbReference>
<dbReference type="eggNOG" id="COG0346">
    <property type="taxonomic scope" value="Bacteria"/>
</dbReference>